<evidence type="ECO:0000313" key="2">
    <source>
        <dbReference type="EMBL" id="GAA3186623.1"/>
    </source>
</evidence>
<dbReference type="Proteomes" id="UP001501866">
    <property type="component" value="Unassembled WGS sequence"/>
</dbReference>
<accession>A0ABP6PRP9</accession>
<proteinExistence type="predicted"/>
<gene>
    <name evidence="2" type="ORF">GCM10010451_39950</name>
</gene>
<evidence type="ECO:0000256" key="1">
    <source>
        <dbReference type="SAM" id="MobiDB-lite"/>
    </source>
</evidence>
<name>A0ABP6PRP9_9ACTN</name>
<sequence>MAAVRAVLAVPETVRPHLTGADTAPALGAVLGVLPRDVGDVPPRGARPAARNPRRPPRSRFERTWPSSRSWRAW</sequence>
<feature type="compositionally biased region" description="Polar residues" evidence="1">
    <location>
        <begin position="65"/>
        <end position="74"/>
    </location>
</feature>
<protein>
    <submittedName>
        <fullName evidence="2">Uncharacterized protein</fullName>
    </submittedName>
</protein>
<dbReference type="EMBL" id="BAAAUH010000030">
    <property type="protein sequence ID" value="GAA3186623.1"/>
    <property type="molecule type" value="Genomic_DNA"/>
</dbReference>
<comment type="caution">
    <text evidence="2">The sequence shown here is derived from an EMBL/GenBank/DDBJ whole genome shotgun (WGS) entry which is preliminary data.</text>
</comment>
<keyword evidence="3" id="KW-1185">Reference proteome</keyword>
<organism evidence="2 3">
    <name type="scientific">Streptomyces virens</name>
    <dbReference type="NCBI Taxonomy" id="285572"/>
    <lineage>
        <taxon>Bacteria</taxon>
        <taxon>Bacillati</taxon>
        <taxon>Actinomycetota</taxon>
        <taxon>Actinomycetes</taxon>
        <taxon>Kitasatosporales</taxon>
        <taxon>Streptomycetaceae</taxon>
        <taxon>Streptomyces</taxon>
    </lineage>
</organism>
<feature type="compositionally biased region" description="Low complexity" evidence="1">
    <location>
        <begin position="42"/>
        <end position="51"/>
    </location>
</feature>
<feature type="region of interest" description="Disordered" evidence="1">
    <location>
        <begin position="38"/>
        <end position="74"/>
    </location>
</feature>
<evidence type="ECO:0000313" key="3">
    <source>
        <dbReference type="Proteomes" id="UP001501866"/>
    </source>
</evidence>
<reference evidence="3" key="1">
    <citation type="journal article" date="2019" name="Int. J. Syst. Evol. Microbiol.">
        <title>The Global Catalogue of Microorganisms (GCM) 10K type strain sequencing project: providing services to taxonomists for standard genome sequencing and annotation.</title>
        <authorList>
            <consortium name="The Broad Institute Genomics Platform"/>
            <consortium name="The Broad Institute Genome Sequencing Center for Infectious Disease"/>
            <person name="Wu L."/>
            <person name="Ma J."/>
        </authorList>
    </citation>
    <scope>NUCLEOTIDE SEQUENCE [LARGE SCALE GENOMIC DNA]</scope>
    <source>
        <strain evidence="3">JCM 9095</strain>
    </source>
</reference>